<dbReference type="EC" id="2.4.-.-" evidence="3"/>
<accession>A0A162MQ86</accession>
<organism evidence="3 4">
    <name type="scientific">Thermovenabulum gondwanense</name>
    <dbReference type="NCBI Taxonomy" id="520767"/>
    <lineage>
        <taxon>Bacteria</taxon>
        <taxon>Bacillati</taxon>
        <taxon>Bacillota</taxon>
        <taxon>Clostridia</taxon>
        <taxon>Thermosediminibacterales</taxon>
        <taxon>Thermosediminibacteraceae</taxon>
        <taxon>Thermovenabulum</taxon>
    </lineage>
</organism>
<dbReference type="PATRIC" id="fig|520767.4.peg.828"/>
<proteinExistence type="predicted"/>
<dbReference type="CDD" id="cd03808">
    <property type="entry name" value="GT4_CapM-like"/>
    <property type="match status" value="1"/>
</dbReference>
<gene>
    <name evidence="3" type="primary">epsD</name>
    <name evidence="3" type="ORF">ATZ99_07440</name>
</gene>
<feature type="domain" description="Glycosyltransferase subfamily 4-like N-terminal" evidence="2">
    <location>
        <begin position="3"/>
        <end position="146"/>
    </location>
</feature>
<feature type="domain" description="Glycosyl transferase family 1" evidence="1">
    <location>
        <begin position="185"/>
        <end position="349"/>
    </location>
</feature>
<comment type="caution">
    <text evidence="3">The sequence shown here is derived from an EMBL/GenBank/DDBJ whole genome shotgun (WGS) entry which is preliminary data.</text>
</comment>
<evidence type="ECO:0000313" key="4">
    <source>
        <dbReference type="Proteomes" id="UP000075737"/>
    </source>
</evidence>
<keyword evidence="3" id="KW-0808">Transferase</keyword>
<dbReference type="OrthoDB" id="9806653at2"/>
<dbReference type="STRING" id="520767.ATZ99_07440"/>
<dbReference type="PANTHER" id="PTHR12526:SF630">
    <property type="entry name" value="GLYCOSYLTRANSFERASE"/>
    <property type="match status" value="1"/>
</dbReference>
<protein>
    <submittedName>
        <fullName evidence="3">Putative glycosyltransferase EpsD</fullName>
        <ecNumber evidence="3">2.4.-.-</ecNumber>
    </submittedName>
</protein>
<reference evidence="3 4" key="1">
    <citation type="submission" date="2015-12" db="EMBL/GenBank/DDBJ databases">
        <title>Draft genome of Thermovenabulum gondwanense isolated from a red thermophilic microbial mat colonisisng an outflow channel of a bore well.</title>
        <authorList>
            <person name="Patel B.K."/>
        </authorList>
    </citation>
    <scope>NUCLEOTIDE SEQUENCE [LARGE SCALE GENOMIC DNA]</scope>
    <source>
        <strain evidence="3 4">R270</strain>
    </source>
</reference>
<dbReference type="InterPro" id="IPR001296">
    <property type="entry name" value="Glyco_trans_1"/>
</dbReference>
<keyword evidence="3" id="KW-0328">Glycosyltransferase</keyword>
<dbReference type="SUPFAM" id="SSF53756">
    <property type="entry name" value="UDP-Glycosyltransferase/glycogen phosphorylase"/>
    <property type="match status" value="1"/>
</dbReference>
<dbReference type="Pfam" id="PF00534">
    <property type="entry name" value="Glycos_transf_1"/>
    <property type="match status" value="1"/>
</dbReference>
<dbReference type="EMBL" id="LOHZ01000023">
    <property type="protein sequence ID" value="KYO66927.1"/>
    <property type="molecule type" value="Genomic_DNA"/>
</dbReference>
<name>A0A162MQ86_9FIRM</name>
<dbReference type="GO" id="GO:0016757">
    <property type="term" value="F:glycosyltransferase activity"/>
    <property type="evidence" value="ECO:0007669"/>
    <property type="project" value="UniProtKB-KW"/>
</dbReference>
<dbReference type="Gene3D" id="3.40.50.2000">
    <property type="entry name" value="Glycogen Phosphorylase B"/>
    <property type="match status" value="2"/>
</dbReference>
<dbReference type="RefSeq" id="WP_068747902.1">
    <property type="nucleotide sequence ID" value="NZ_LOHZ01000023.1"/>
</dbReference>
<dbReference type="Pfam" id="PF13477">
    <property type="entry name" value="Glyco_trans_4_2"/>
    <property type="match status" value="1"/>
</dbReference>
<evidence type="ECO:0000259" key="2">
    <source>
        <dbReference type="Pfam" id="PF13477"/>
    </source>
</evidence>
<dbReference type="Proteomes" id="UP000075737">
    <property type="component" value="Unassembled WGS sequence"/>
</dbReference>
<dbReference type="InterPro" id="IPR028098">
    <property type="entry name" value="Glyco_trans_4-like_N"/>
</dbReference>
<dbReference type="PANTHER" id="PTHR12526">
    <property type="entry name" value="GLYCOSYLTRANSFERASE"/>
    <property type="match status" value="1"/>
</dbReference>
<dbReference type="AlphaFoldDB" id="A0A162MQ86"/>
<keyword evidence="4" id="KW-1185">Reference proteome</keyword>
<sequence length="372" mass="42771">MNKILFIATVENHIVSFHIPFIKYFQKKGYEVHVATKLGQRHEELKGAGVILHNVNFERSPYSLSNIKALTQLKTIMRKNKFSLVHVHTPVGAFLGRLAAKITNTKPVLYTAHGFHFYKGAPFKNWMIYYNMEKIAAYWTDGIITMNDEDYEIAQKLHIKNKENVFKVHGVGVELDKYYKDETVRFETRKKLGLNKDDICILTVAELIKNKNHKQLIDAMKIINKNNVFVFFAGNGEYEKVLKKYASENNLDYKIKFLGYRKDIPELLSASDIFCLMSYREGLPRCIMEAMAAGKPVVATNVRGNRDLVKNGINGFLVPVNDVNSTAEAINKLISDENLRKKMGVEGRKIIQDYSIENVLKEMDKIYTKFID</sequence>
<evidence type="ECO:0000313" key="3">
    <source>
        <dbReference type="EMBL" id="KYO66927.1"/>
    </source>
</evidence>
<evidence type="ECO:0000259" key="1">
    <source>
        <dbReference type="Pfam" id="PF00534"/>
    </source>
</evidence>